<accession>A0A3D9SVN7</accession>
<dbReference type="InterPro" id="IPR000515">
    <property type="entry name" value="MetI-like"/>
</dbReference>
<feature type="transmembrane region" description="Helical" evidence="9">
    <location>
        <begin position="327"/>
        <end position="350"/>
    </location>
</feature>
<feature type="transmembrane region" description="Helical" evidence="9">
    <location>
        <begin position="119"/>
        <end position="143"/>
    </location>
</feature>
<keyword evidence="4" id="KW-1003">Cell membrane</keyword>
<evidence type="ECO:0000313" key="12">
    <source>
        <dbReference type="Proteomes" id="UP000256661"/>
    </source>
</evidence>
<evidence type="ECO:0000256" key="5">
    <source>
        <dbReference type="ARBA" id="ARBA00022592"/>
    </source>
</evidence>
<feature type="transmembrane region" description="Helical" evidence="9">
    <location>
        <begin position="23"/>
        <end position="51"/>
    </location>
</feature>
<dbReference type="OrthoDB" id="9785113at2"/>
<gene>
    <name evidence="11" type="ORF">DFJ69_5517</name>
</gene>
<dbReference type="EMBL" id="QTTT01000001">
    <property type="protein sequence ID" value="REE99996.1"/>
    <property type="molecule type" value="Genomic_DNA"/>
</dbReference>
<dbReference type="PANTHER" id="PTHR30425:SF1">
    <property type="entry name" value="PHOSPHATE TRANSPORT SYSTEM PERMEASE PROTEIN PSTC"/>
    <property type="match status" value="1"/>
</dbReference>
<dbReference type="AlphaFoldDB" id="A0A3D9SVN7"/>
<keyword evidence="3 9" id="KW-0813">Transport</keyword>
<dbReference type="Gene3D" id="1.10.3720.10">
    <property type="entry name" value="MetI-like"/>
    <property type="match status" value="2"/>
</dbReference>
<name>A0A3D9SVN7_9ACTN</name>
<keyword evidence="8 9" id="KW-0472">Membrane</keyword>
<dbReference type="SUPFAM" id="SSF161098">
    <property type="entry name" value="MetI-like"/>
    <property type="match status" value="2"/>
</dbReference>
<keyword evidence="5" id="KW-0592">Phosphate transport</keyword>
<dbReference type="CDD" id="cd06261">
    <property type="entry name" value="TM_PBP2"/>
    <property type="match status" value="2"/>
</dbReference>
<proteinExistence type="inferred from homology"/>
<feature type="domain" description="ABC transmembrane type-1" evidence="10">
    <location>
        <begin position="79"/>
        <end position="298"/>
    </location>
</feature>
<dbReference type="RefSeq" id="WP_116025210.1">
    <property type="nucleotide sequence ID" value="NZ_QTTT01000001.1"/>
</dbReference>
<evidence type="ECO:0000256" key="7">
    <source>
        <dbReference type="ARBA" id="ARBA00022989"/>
    </source>
</evidence>
<evidence type="ECO:0000256" key="4">
    <source>
        <dbReference type="ARBA" id="ARBA00022475"/>
    </source>
</evidence>
<feature type="transmembrane region" description="Helical" evidence="9">
    <location>
        <begin position="378"/>
        <end position="402"/>
    </location>
</feature>
<dbReference type="Proteomes" id="UP000256661">
    <property type="component" value="Unassembled WGS sequence"/>
</dbReference>
<dbReference type="GO" id="GO:0055085">
    <property type="term" value="P:transmembrane transport"/>
    <property type="evidence" value="ECO:0007669"/>
    <property type="project" value="InterPro"/>
</dbReference>
<evidence type="ECO:0000256" key="6">
    <source>
        <dbReference type="ARBA" id="ARBA00022692"/>
    </source>
</evidence>
<evidence type="ECO:0000256" key="9">
    <source>
        <dbReference type="RuleBase" id="RU363032"/>
    </source>
</evidence>
<dbReference type="Pfam" id="PF00528">
    <property type="entry name" value="BPD_transp_1"/>
    <property type="match status" value="2"/>
</dbReference>
<feature type="transmembrane region" description="Helical" evidence="9">
    <location>
        <begin position="567"/>
        <end position="589"/>
    </location>
</feature>
<evidence type="ECO:0000256" key="2">
    <source>
        <dbReference type="ARBA" id="ARBA00007069"/>
    </source>
</evidence>
<comment type="subcellular location">
    <subcellularLocation>
        <location evidence="1 9">Cell membrane</location>
        <topology evidence="1 9">Multi-pass membrane protein</topology>
    </subcellularLocation>
</comment>
<dbReference type="GO" id="GO:0006817">
    <property type="term" value="P:phosphate ion transport"/>
    <property type="evidence" value="ECO:0007669"/>
    <property type="project" value="UniProtKB-KW"/>
</dbReference>
<comment type="caution">
    <text evidence="11">The sequence shown here is derived from an EMBL/GenBank/DDBJ whole genome shotgun (WGS) entry which is preliminary data.</text>
</comment>
<dbReference type="InterPro" id="IPR035906">
    <property type="entry name" value="MetI-like_sf"/>
</dbReference>
<feature type="transmembrane region" description="Helical" evidence="9">
    <location>
        <begin position="492"/>
        <end position="514"/>
    </location>
</feature>
<evidence type="ECO:0000259" key="10">
    <source>
        <dbReference type="PROSITE" id="PS50928"/>
    </source>
</evidence>
<feature type="transmembrane region" description="Helical" evidence="9">
    <location>
        <begin position="199"/>
        <end position="221"/>
    </location>
</feature>
<dbReference type="PANTHER" id="PTHR30425">
    <property type="entry name" value="PHOSPHATE TRANSPORT SYSTEM PERMEASE PROTEIN PST"/>
    <property type="match status" value="1"/>
</dbReference>
<reference evidence="11 12" key="1">
    <citation type="submission" date="2018-08" db="EMBL/GenBank/DDBJ databases">
        <title>Sequencing the genomes of 1000 actinobacteria strains.</title>
        <authorList>
            <person name="Klenk H.-P."/>
        </authorList>
    </citation>
    <scope>NUCLEOTIDE SEQUENCE [LARGE SCALE GENOMIC DNA]</scope>
    <source>
        <strain evidence="11 12">DSM 43927</strain>
    </source>
</reference>
<feature type="transmembrane region" description="Helical" evidence="9">
    <location>
        <begin position="71"/>
        <end position="98"/>
    </location>
</feature>
<keyword evidence="6 9" id="KW-0812">Transmembrane</keyword>
<feature type="transmembrane region" description="Helical" evidence="9">
    <location>
        <begin position="155"/>
        <end position="178"/>
    </location>
</feature>
<evidence type="ECO:0000313" key="11">
    <source>
        <dbReference type="EMBL" id="REE99996.1"/>
    </source>
</evidence>
<dbReference type="PROSITE" id="PS50928">
    <property type="entry name" value="ABC_TM1"/>
    <property type="match status" value="2"/>
</dbReference>
<feature type="transmembrane region" description="Helical" evidence="9">
    <location>
        <begin position="275"/>
        <end position="298"/>
    </location>
</feature>
<dbReference type="InterPro" id="IPR051124">
    <property type="entry name" value="Phosphate_Transport_Permease"/>
</dbReference>
<protein>
    <submittedName>
        <fullName evidence="11">Phosphate ABC transporter membrane protein 2 (PhoT family)</fullName>
    </submittedName>
</protein>
<keyword evidence="7 9" id="KW-1133">Transmembrane helix</keyword>
<feature type="transmembrane region" description="Helical" evidence="9">
    <location>
        <begin position="414"/>
        <end position="436"/>
    </location>
</feature>
<organism evidence="11 12">
    <name type="scientific">Thermomonospora umbrina</name>
    <dbReference type="NCBI Taxonomy" id="111806"/>
    <lineage>
        <taxon>Bacteria</taxon>
        <taxon>Bacillati</taxon>
        <taxon>Actinomycetota</taxon>
        <taxon>Actinomycetes</taxon>
        <taxon>Streptosporangiales</taxon>
        <taxon>Thermomonosporaceae</taxon>
        <taxon>Thermomonospora</taxon>
    </lineage>
</organism>
<feature type="domain" description="ABC transmembrane type-1" evidence="10">
    <location>
        <begin position="378"/>
        <end position="587"/>
    </location>
</feature>
<evidence type="ECO:0000256" key="1">
    <source>
        <dbReference type="ARBA" id="ARBA00004651"/>
    </source>
</evidence>
<evidence type="ECO:0000256" key="8">
    <source>
        <dbReference type="ARBA" id="ARBA00023136"/>
    </source>
</evidence>
<keyword evidence="12" id="KW-1185">Reference proteome</keyword>
<dbReference type="GO" id="GO:0005886">
    <property type="term" value="C:plasma membrane"/>
    <property type="evidence" value="ECO:0007669"/>
    <property type="project" value="UniProtKB-SubCell"/>
</dbReference>
<sequence>MIGATRVRTALAPRSDRPHASRWVTGAAGAGAAAVGAGAVVLGAFLVIGVTSGDVDWSRLLTSDDWSHQQGLFGAATMLWGTAVVSVIALLIALPLGWSAALALNELTPLRRRRFMRTAVELLAAVPSIVYGLLGVALLRPLVSGLFNVPGGDGLLTAGVLLGVMVLPTVVAVSVDALADVPGGVRETAAALGLSRSEVIVSAVLPLARGGMLAGGVLGLARALGETVAIFLVIGRADGPLPGPGQMLDSLLRPGQTITTKLGGPEPLLVGTGGAGWAALCALGILLLGIVAALTVLAQSRRLNRPGRVFRARSGAPRHRAARDRAVLVLLRGTLLLPVLFTVGIAIAVASRGTRALHPDFWLSPAVGASAGGVRDQVVGTVLLVAAAGVIAASLGLALALLIGEYTRPRSARWLRTGVVMLGGIPTILLGLAGYWFFGSTLGWGKSWLAGAVLLGLVAIPIVTLAITAQMSTLPPERLETARALGLRRSQVVRSVLVPHVRPALVTGLLLGLARAAGETAPLLFAATVFAGASAVPSGVVNEPVVSLPTHVFNLAQDAADPAALEAAWGSAAVLVIIIALLLASTIPIRRRLERDRA</sequence>
<comment type="similarity">
    <text evidence="2">Belongs to the binding-protein-dependent transport system permease family. CysTW subfamily.</text>
</comment>
<evidence type="ECO:0000256" key="3">
    <source>
        <dbReference type="ARBA" id="ARBA00022448"/>
    </source>
</evidence>
<feature type="transmembrane region" description="Helical" evidence="9">
    <location>
        <begin position="448"/>
        <end position="471"/>
    </location>
</feature>